<dbReference type="AlphaFoldDB" id="A0A8S3BCT4"/>
<feature type="compositionally biased region" description="Polar residues" evidence="1">
    <location>
        <begin position="26"/>
        <end position="45"/>
    </location>
</feature>
<reference evidence="3" key="1">
    <citation type="submission" date="2021-02" db="EMBL/GenBank/DDBJ databases">
        <authorList>
            <person name="Nowell W R."/>
        </authorList>
    </citation>
    <scope>NUCLEOTIDE SEQUENCE</scope>
</reference>
<comment type="caution">
    <text evidence="3">The sequence shown here is derived from an EMBL/GenBank/DDBJ whole genome shotgun (WGS) entry which is preliminary data.</text>
</comment>
<sequence>DSGPDPSEFTNSSNDSDKTIVDDNGYSHSSSDEQSNVIEHVQNNK</sequence>
<dbReference type="Proteomes" id="UP000681720">
    <property type="component" value="Unassembled WGS sequence"/>
</dbReference>
<feature type="non-terminal residue" evidence="3">
    <location>
        <position position="1"/>
    </location>
</feature>
<gene>
    <name evidence="3" type="ORF">BYL167_LOCUS47753</name>
    <name evidence="2" type="ORF">GIL414_LOCUS46543</name>
</gene>
<feature type="region of interest" description="Disordered" evidence="1">
    <location>
        <begin position="1"/>
        <end position="45"/>
    </location>
</feature>
<dbReference type="Proteomes" id="UP000681967">
    <property type="component" value="Unassembled WGS sequence"/>
</dbReference>
<protein>
    <submittedName>
        <fullName evidence="3">Uncharacterized protein</fullName>
    </submittedName>
</protein>
<evidence type="ECO:0000313" key="4">
    <source>
        <dbReference type="Proteomes" id="UP000681967"/>
    </source>
</evidence>
<name>A0A8S3BCT4_9BILA</name>
<evidence type="ECO:0000256" key="1">
    <source>
        <dbReference type="SAM" id="MobiDB-lite"/>
    </source>
</evidence>
<organism evidence="3 4">
    <name type="scientific">Rotaria magnacalcarata</name>
    <dbReference type="NCBI Taxonomy" id="392030"/>
    <lineage>
        <taxon>Eukaryota</taxon>
        <taxon>Metazoa</taxon>
        <taxon>Spiralia</taxon>
        <taxon>Gnathifera</taxon>
        <taxon>Rotifera</taxon>
        <taxon>Eurotatoria</taxon>
        <taxon>Bdelloidea</taxon>
        <taxon>Philodinida</taxon>
        <taxon>Philodinidae</taxon>
        <taxon>Rotaria</taxon>
    </lineage>
</organism>
<accession>A0A8S3BCT4</accession>
<dbReference type="EMBL" id="CAJOBJ010146445">
    <property type="protein sequence ID" value="CAF4785963.1"/>
    <property type="molecule type" value="Genomic_DNA"/>
</dbReference>
<proteinExistence type="predicted"/>
<evidence type="ECO:0000313" key="2">
    <source>
        <dbReference type="EMBL" id="CAF4785963.1"/>
    </source>
</evidence>
<dbReference type="EMBL" id="CAJOBH010138130">
    <property type="protein sequence ID" value="CAF4791791.1"/>
    <property type="molecule type" value="Genomic_DNA"/>
</dbReference>
<evidence type="ECO:0000313" key="3">
    <source>
        <dbReference type="EMBL" id="CAF4791791.1"/>
    </source>
</evidence>